<dbReference type="SUPFAM" id="SSF53474">
    <property type="entry name" value="alpha/beta-Hydrolases"/>
    <property type="match status" value="1"/>
</dbReference>
<dbReference type="GO" id="GO:0004414">
    <property type="term" value="F:homoserine O-acetyltransferase activity"/>
    <property type="evidence" value="ECO:0007669"/>
    <property type="project" value="TreeGrafter"/>
</dbReference>
<feature type="signal peptide" evidence="3">
    <location>
        <begin position="1"/>
        <end position="22"/>
    </location>
</feature>
<sequence>MSHLIFSVTALIASAIAAPGLAQDAQPFDTSQAVEADFVMDEFTFGTGERLEDVRLHYRTLGTPHRGPDGEIDNAVMILHGTGGTGAQFLRPRFTDLLFGEGQPLDTSRYFIILPDNIGHGGSTKPSDGLRMNFPAYDYDDMVEAQRRLLREGLGIEKLRLAFGTSMGCMHIFMWAERDPDFADAAMPMACLPAEIAGRNRMWRMAAMDMIKTDPAWQGGNYETQPVHGIRGATYLGIIAGSAPVYLQKEYPTREEAEAYLEERIEAAVPNIDANDYLYYFNSSRNYNPWPDLEKIEAPMTWMNSADDFINPPGLRMAEAAAARMPTVRYILIPEDETTQGHSTHTWAKFWQDELVDLLQRTE</sequence>
<dbReference type="InterPro" id="IPR008220">
    <property type="entry name" value="HAT_MetX-like"/>
</dbReference>
<dbReference type="AlphaFoldDB" id="A0A219B2S7"/>
<dbReference type="GO" id="GO:0009086">
    <property type="term" value="P:methionine biosynthetic process"/>
    <property type="evidence" value="ECO:0007669"/>
    <property type="project" value="TreeGrafter"/>
</dbReference>
<dbReference type="NCBIfam" id="NF005071">
    <property type="entry name" value="PRK06489.1"/>
    <property type="match status" value="1"/>
</dbReference>
<dbReference type="EMBL" id="NFZT01000001">
    <property type="protein sequence ID" value="OWV32611.1"/>
    <property type="molecule type" value="Genomic_DNA"/>
</dbReference>
<keyword evidence="3" id="KW-0732">Signal</keyword>
<dbReference type="Pfam" id="PF00561">
    <property type="entry name" value="Abhydrolase_1"/>
    <property type="match status" value="1"/>
</dbReference>
<dbReference type="PANTHER" id="PTHR32268">
    <property type="entry name" value="HOMOSERINE O-ACETYLTRANSFERASE"/>
    <property type="match status" value="1"/>
</dbReference>
<dbReference type="Gene3D" id="3.40.50.1820">
    <property type="entry name" value="alpha/beta hydrolase"/>
    <property type="match status" value="1"/>
</dbReference>
<dbReference type="OrthoDB" id="8680283at2"/>
<dbReference type="RefSeq" id="WP_088711404.1">
    <property type="nucleotide sequence ID" value="NZ_NFZT01000001.1"/>
</dbReference>
<proteinExistence type="predicted"/>
<comment type="caution">
    <text evidence="5">The sequence shown here is derived from an EMBL/GenBank/DDBJ whole genome shotgun (WGS) entry which is preliminary data.</text>
</comment>
<evidence type="ECO:0000256" key="2">
    <source>
        <dbReference type="PIRSR" id="PIRSR000443-1"/>
    </source>
</evidence>
<feature type="active site" description="Nucleophile" evidence="2">
    <location>
        <position position="166"/>
    </location>
</feature>
<evidence type="ECO:0000256" key="1">
    <source>
        <dbReference type="ARBA" id="ARBA00022679"/>
    </source>
</evidence>
<organism evidence="5 6">
    <name type="scientific">Pacificimonas flava</name>
    <dbReference type="NCBI Taxonomy" id="1234595"/>
    <lineage>
        <taxon>Bacteria</taxon>
        <taxon>Pseudomonadati</taxon>
        <taxon>Pseudomonadota</taxon>
        <taxon>Alphaproteobacteria</taxon>
        <taxon>Sphingomonadales</taxon>
        <taxon>Sphingosinicellaceae</taxon>
        <taxon>Pacificimonas</taxon>
    </lineage>
</organism>
<keyword evidence="6" id="KW-1185">Reference proteome</keyword>
<dbReference type="PANTHER" id="PTHR32268:SF11">
    <property type="entry name" value="HOMOSERINE O-ACETYLTRANSFERASE"/>
    <property type="match status" value="1"/>
</dbReference>
<name>A0A219B2S7_9SPHN</name>
<dbReference type="PIRSF" id="PIRSF000443">
    <property type="entry name" value="Homoser_Ac_trans"/>
    <property type="match status" value="1"/>
</dbReference>
<reference evidence="6" key="1">
    <citation type="submission" date="2017-05" db="EMBL/GenBank/DDBJ databases">
        <authorList>
            <person name="Lin X."/>
        </authorList>
    </citation>
    <scope>NUCLEOTIDE SEQUENCE [LARGE SCALE GENOMIC DNA]</scope>
    <source>
        <strain evidence="6">JLT2012</strain>
    </source>
</reference>
<keyword evidence="1" id="KW-0808">Transferase</keyword>
<protein>
    <recommendedName>
        <fullName evidence="4">AB hydrolase-1 domain-containing protein</fullName>
    </recommendedName>
</protein>
<feature type="active site" evidence="2">
    <location>
        <position position="342"/>
    </location>
</feature>
<dbReference type="InterPro" id="IPR029058">
    <property type="entry name" value="AB_hydrolase_fold"/>
</dbReference>
<accession>A0A219B2S7</accession>
<dbReference type="GO" id="GO:0009092">
    <property type="term" value="P:homoserine metabolic process"/>
    <property type="evidence" value="ECO:0007669"/>
    <property type="project" value="TreeGrafter"/>
</dbReference>
<evidence type="ECO:0000313" key="5">
    <source>
        <dbReference type="EMBL" id="OWV32611.1"/>
    </source>
</evidence>
<dbReference type="STRING" id="1234595.C725_1940"/>
<evidence type="ECO:0000256" key="3">
    <source>
        <dbReference type="SAM" id="SignalP"/>
    </source>
</evidence>
<evidence type="ECO:0000313" key="6">
    <source>
        <dbReference type="Proteomes" id="UP000198462"/>
    </source>
</evidence>
<feature type="domain" description="AB hydrolase-1" evidence="4">
    <location>
        <begin position="75"/>
        <end position="334"/>
    </location>
</feature>
<evidence type="ECO:0000259" key="4">
    <source>
        <dbReference type="Pfam" id="PF00561"/>
    </source>
</evidence>
<feature type="active site" evidence="2">
    <location>
        <position position="308"/>
    </location>
</feature>
<gene>
    <name evidence="5" type="ORF">B5C34_03520</name>
</gene>
<feature type="chain" id="PRO_5012668393" description="AB hydrolase-1 domain-containing protein" evidence="3">
    <location>
        <begin position="23"/>
        <end position="363"/>
    </location>
</feature>
<dbReference type="InterPro" id="IPR000073">
    <property type="entry name" value="AB_hydrolase_1"/>
</dbReference>
<dbReference type="Proteomes" id="UP000198462">
    <property type="component" value="Unassembled WGS sequence"/>
</dbReference>